<proteinExistence type="inferred from homology"/>
<name>A0ABR3Q210_9TREE</name>
<dbReference type="CDD" id="cd05233">
    <property type="entry name" value="SDR_c"/>
    <property type="match status" value="1"/>
</dbReference>
<dbReference type="PANTHER" id="PTHR24321:SF12">
    <property type="entry name" value="SHORT-CHAIN DEHYDROGENASE_REDUCTASE FAMILY, PUTATIVE (AFU_ORTHOLOGUE AFUA_5G14340)-RELATED"/>
    <property type="match status" value="1"/>
</dbReference>
<dbReference type="PRINTS" id="PR00080">
    <property type="entry name" value="SDRFAMILY"/>
</dbReference>
<dbReference type="EMBL" id="JBBXJM010000004">
    <property type="protein sequence ID" value="KAL1408765.1"/>
    <property type="molecule type" value="Genomic_DNA"/>
</dbReference>
<keyword evidence="6" id="KW-1185">Reference proteome</keyword>
<accession>A0ABR3Q210</accession>
<dbReference type="GeneID" id="95986621"/>
<comment type="similarity">
    <text evidence="1">Belongs to the short-chain dehydrogenases/reductases (SDR) family.</text>
</comment>
<dbReference type="InterPro" id="IPR057326">
    <property type="entry name" value="KR_dom"/>
</dbReference>
<dbReference type="Pfam" id="PF13561">
    <property type="entry name" value="adh_short_C2"/>
    <property type="match status" value="1"/>
</dbReference>
<dbReference type="PANTHER" id="PTHR24321">
    <property type="entry name" value="DEHYDROGENASES, SHORT CHAIN"/>
    <property type="match status" value="1"/>
</dbReference>
<dbReference type="Proteomes" id="UP001565368">
    <property type="component" value="Unassembled WGS sequence"/>
</dbReference>
<keyword evidence="2" id="KW-0521">NADP</keyword>
<dbReference type="InterPro" id="IPR036291">
    <property type="entry name" value="NAD(P)-bd_dom_sf"/>
</dbReference>
<evidence type="ECO:0000313" key="5">
    <source>
        <dbReference type="EMBL" id="KAL1408765.1"/>
    </source>
</evidence>
<sequence>MTTDPSALTGVAFITGAGSGIGRATARAFLAKGVKRLALVDYVPAGVEALAAELKTAGAETLALTADMSQEADVKSAVERAVAAFGRLDYCVNSAGTAVVAPIVQTSIEDWNRVMGVNITGVFLCVREQTLQMLKQDPLETDNADPKRQQRGSIVNLASVLGSVALPGAPSYVASKHAVVGLAKSAAAEYAGQGIRTNNIAPGWIDTAMTNNEAVGPVLEAMSKPEKTPAGRSGAAEEIADVIVFLSSTAASFTNGATWVVDGGFTSL</sequence>
<evidence type="ECO:0000313" key="6">
    <source>
        <dbReference type="Proteomes" id="UP001565368"/>
    </source>
</evidence>
<dbReference type="Gene3D" id="3.40.50.720">
    <property type="entry name" value="NAD(P)-binding Rossmann-like Domain"/>
    <property type="match status" value="1"/>
</dbReference>
<dbReference type="SUPFAM" id="SSF51735">
    <property type="entry name" value="NAD(P)-binding Rossmann-fold domains"/>
    <property type="match status" value="1"/>
</dbReference>
<evidence type="ECO:0000256" key="1">
    <source>
        <dbReference type="ARBA" id="ARBA00006484"/>
    </source>
</evidence>
<reference evidence="5 6" key="1">
    <citation type="submission" date="2023-08" db="EMBL/GenBank/DDBJ databases">
        <title>Annotated Genome Sequence of Vanrija albida AlHP1.</title>
        <authorList>
            <person name="Herzog R."/>
        </authorList>
    </citation>
    <scope>NUCLEOTIDE SEQUENCE [LARGE SCALE GENOMIC DNA]</scope>
    <source>
        <strain evidence="5 6">AlHP1</strain>
    </source>
</reference>
<feature type="domain" description="Ketoreductase" evidence="4">
    <location>
        <begin position="10"/>
        <end position="207"/>
    </location>
</feature>
<evidence type="ECO:0000256" key="3">
    <source>
        <dbReference type="ARBA" id="ARBA00023002"/>
    </source>
</evidence>
<dbReference type="SMART" id="SM00822">
    <property type="entry name" value="PKS_KR"/>
    <property type="match status" value="1"/>
</dbReference>
<dbReference type="PRINTS" id="PR00081">
    <property type="entry name" value="GDHRDH"/>
</dbReference>
<organism evidence="5 6">
    <name type="scientific">Vanrija albida</name>
    <dbReference type="NCBI Taxonomy" id="181172"/>
    <lineage>
        <taxon>Eukaryota</taxon>
        <taxon>Fungi</taxon>
        <taxon>Dikarya</taxon>
        <taxon>Basidiomycota</taxon>
        <taxon>Agaricomycotina</taxon>
        <taxon>Tremellomycetes</taxon>
        <taxon>Trichosporonales</taxon>
        <taxon>Trichosporonaceae</taxon>
        <taxon>Vanrija</taxon>
    </lineage>
</organism>
<dbReference type="PROSITE" id="PS00061">
    <property type="entry name" value="ADH_SHORT"/>
    <property type="match status" value="1"/>
</dbReference>
<evidence type="ECO:0000256" key="2">
    <source>
        <dbReference type="ARBA" id="ARBA00022857"/>
    </source>
</evidence>
<protein>
    <recommendedName>
        <fullName evidence="4">Ketoreductase domain-containing protein</fullName>
    </recommendedName>
</protein>
<dbReference type="InterPro" id="IPR020904">
    <property type="entry name" value="Sc_DH/Rdtase_CS"/>
</dbReference>
<dbReference type="RefSeq" id="XP_069208709.1">
    <property type="nucleotide sequence ID" value="XM_069354067.1"/>
</dbReference>
<dbReference type="InterPro" id="IPR002347">
    <property type="entry name" value="SDR_fam"/>
</dbReference>
<gene>
    <name evidence="5" type="ORF">Q8F55_005578</name>
</gene>
<evidence type="ECO:0000259" key="4">
    <source>
        <dbReference type="SMART" id="SM00822"/>
    </source>
</evidence>
<keyword evidence="3" id="KW-0560">Oxidoreductase</keyword>
<comment type="caution">
    <text evidence="5">The sequence shown here is derived from an EMBL/GenBank/DDBJ whole genome shotgun (WGS) entry which is preliminary data.</text>
</comment>